<dbReference type="GO" id="GO:0006446">
    <property type="term" value="P:regulation of translational initiation"/>
    <property type="evidence" value="ECO:0007669"/>
    <property type="project" value="EnsemblFungi"/>
</dbReference>
<evidence type="ECO:0000259" key="8">
    <source>
        <dbReference type="PROSITE" id="PS51363"/>
    </source>
</evidence>
<name>A0A0W4ZH48_PNEC8</name>
<gene>
    <name evidence="9" type="ORF">T552_02125</name>
</gene>
<dbReference type="CDD" id="cd11558">
    <property type="entry name" value="W2_eIF2B_epsilon"/>
    <property type="match status" value="1"/>
</dbReference>
<dbReference type="PROSITE" id="PS51363">
    <property type="entry name" value="W2"/>
    <property type="match status" value="1"/>
</dbReference>
<dbReference type="FunFam" id="3.90.550.10:FF:000066">
    <property type="entry name" value="Translation initiation factor eIF-2B subunit epsilon"/>
    <property type="match status" value="1"/>
</dbReference>
<keyword evidence="10" id="KW-1185">Reference proteome</keyword>
<dbReference type="PANTHER" id="PTHR45887:SF1">
    <property type="entry name" value="TRANSLATION INITIATION FACTOR EIF-2B SUBUNIT EPSILON"/>
    <property type="match status" value="1"/>
</dbReference>
<dbReference type="InterPro" id="IPR035543">
    <property type="entry name" value="eIF-2B_epsilon_N"/>
</dbReference>
<dbReference type="GO" id="GO:0031369">
    <property type="term" value="F:translation initiation factor binding"/>
    <property type="evidence" value="ECO:0007669"/>
    <property type="project" value="InterPro"/>
</dbReference>
<dbReference type="Gene3D" id="2.160.10.10">
    <property type="entry name" value="Hexapeptide repeat proteins"/>
    <property type="match status" value="1"/>
</dbReference>
<dbReference type="Gene3D" id="1.25.40.180">
    <property type="match status" value="1"/>
</dbReference>
<keyword evidence="4" id="KW-0648">Protein biosynthesis</keyword>
<dbReference type="InterPro" id="IPR044123">
    <property type="entry name" value="W2_eIF2B_epsilon"/>
</dbReference>
<accession>A0A0W4ZH48</accession>
<evidence type="ECO:0000256" key="1">
    <source>
        <dbReference type="ARBA" id="ARBA00004514"/>
    </source>
</evidence>
<dbReference type="Pfam" id="PF25084">
    <property type="entry name" value="LbH_EIF2B"/>
    <property type="match status" value="1"/>
</dbReference>
<dbReference type="GO" id="GO:0003743">
    <property type="term" value="F:translation initiation factor activity"/>
    <property type="evidence" value="ECO:0007669"/>
    <property type="project" value="EnsemblFungi"/>
</dbReference>
<dbReference type="SMART" id="SM00515">
    <property type="entry name" value="eIF5C"/>
    <property type="match status" value="1"/>
</dbReference>
<dbReference type="GO" id="GO:0002183">
    <property type="term" value="P:cytoplasmic translational initiation"/>
    <property type="evidence" value="ECO:0007669"/>
    <property type="project" value="EnsemblFungi"/>
</dbReference>
<comment type="subunit">
    <text evidence="7">Component of the translation initiation factor 2B (eIF2B) complex which is a heterodecamer of two sets of five different subunits: alpha, beta, gamma, delta and epsilon. Subunits alpha, beta and delta comprise a regulatory subcomplex and subunits epsilon and gamma comprise a catalytic subcomplex. Within the complex, the hexameric regulatory complex resides at the center, with the two heterodimeric catalytic subcomplexes bound on opposite sides.</text>
</comment>
<organism evidence="9 10">
    <name type="scientific">Pneumocystis carinii (strain B80)</name>
    <name type="common">Rat pneumocystis pneumonia agent</name>
    <name type="synonym">Pneumocystis carinii f. sp. carinii</name>
    <dbReference type="NCBI Taxonomy" id="1408658"/>
    <lineage>
        <taxon>Eukaryota</taxon>
        <taxon>Fungi</taxon>
        <taxon>Dikarya</taxon>
        <taxon>Ascomycota</taxon>
        <taxon>Taphrinomycotina</taxon>
        <taxon>Pneumocystomycetes</taxon>
        <taxon>Pneumocystaceae</taxon>
        <taxon>Pneumocystis</taxon>
    </lineage>
</organism>
<feature type="domain" description="W2" evidence="8">
    <location>
        <begin position="517"/>
        <end position="688"/>
    </location>
</feature>
<evidence type="ECO:0000256" key="5">
    <source>
        <dbReference type="ARBA" id="ARBA00044144"/>
    </source>
</evidence>
<dbReference type="SUPFAM" id="SSF48371">
    <property type="entry name" value="ARM repeat"/>
    <property type="match status" value="1"/>
</dbReference>
<sequence length="688" mass="78331">MVKASKSLNTKLDEPKQALRAIVLTDSFGSRFKPLTLEKPRCLIELANIPLIEYTFEFLALGGVQEVYIFCHEHGEEIKEYIEKSKWNDIASPFSVQTIISSENLSAGDVLRELDARKWIESDFLLINGDVVSNISLKEVISEHNKRRQTDKNAIMSILVQKVSPFHRIRIGSEASIFVIDSDTSKCLHYETIKMKPRTKSISIDGDIFNKHEKVEIRNDLIDCQIDICSPEVPALFTENFDYQDIRKDFVHGILTSDLLRKTIYCHVIEDNYAACVQNLQAYNVITKDVISRWSYPFVPDSNLLFNQSFKYMRGHIYKEDNVILSRSVNLKSKVVIGSGTMILENTVIMSATIGRNCLIGDNVVIENSFIWNNVTIGDGCKISNSIIADNVILGKNCIIQEGAIISFGVEISNGMVISGNIRLTNFLPEKHIKNNTFELTDTTVVGVNGKGYIYQDLELSDDEDAETESIDCSSLVYNLKEISISDTSLSSISSKESNGLRRRSSTTITIMSDESDATNEYFYREALAGLEQAFDENHMVDSVLLEMHSLRMSTNVSYSEVRSTIIMAFLNYILKLVSEEGKSIADIIEQNIKKWIILLKKMTFSNEDKEEIILTLQESCSKRIEYMRFFPRLLKLFYNEDIVEEDDIYSWFDNSKSQTGSIEKKRLYNIGSKFVTWLKNAEEDSTE</sequence>
<dbReference type="InterPro" id="IPR016024">
    <property type="entry name" value="ARM-type_fold"/>
</dbReference>
<dbReference type="Pfam" id="PF02020">
    <property type="entry name" value="W2"/>
    <property type="match status" value="1"/>
</dbReference>
<evidence type="ECO:0000256" key="4">
    <source>
        <dbReference type="ARBA" id="ARBA00022540"/>
    </source>
</evidence>
<dbReference type="CDD" id="cd05787">
    <property type="entry name" value="LbH_eIF2B_epsilon"/>
    <property type="match status" value="1"/>
</dbReference>
<dbReference type="PANTHER" id="PTHR45887">
    <property type="entry name" value="TRANSLATION INITIATION FACTOR EIF-2B SUBUNIT EPSILON"/>
    <property type="match status" value="1"/>
</dbReference>
<dbReference type="GO" id="GO:0005851">
    <property type="term" value="C:eukaryotic translation initiation factor 2B complex"/>
    <property type="evidence" value="ECO:0007669"/>
    <property type="project" value="EnsemblFungi"/>
</dbReference>
<evidence type="ECO:0000313" key="10">
    <source>
        <dbReference type="Proteomes" id="UP000054454"/>
    </source>
</evidence>
<dbReference type="InterPro" id="IPR005835">
    <property type="entry name" value="NTP_transferase_dom"/>
</dbReference>
<comment type="similarity">
    <text evidence="2">Belongs to the eIF-2B gamma/epsilon subunits family.</text>
</comment>
<evidence type="ECO:0000256" key="7">
    <source>
        <dbReference type="ARBA" id="ARBA00046432"/>
    </source>
</evidence>
<proteinExistence type="inferred from homology"/>
<dbReference type="GO" id="GO:0005085">
    <property type="term" value="F:guanyl-nucleotide exchange factor activity"/>
    <property type="evidence" value="ECO:0007669"/>
    <property type="project" value="EnsemblFungi"/>
</dbReference>
<keyword evidence="4" id="KW-0396">Initiation factor</keyword>
<dbReference type="OrthoDB" id="424572at2759"/>
<dbReference type="Gene3D" id="3.90.550.10">
    <property type="entry name" value="Spore Coat Polysaccharide Biosynthesis Protein SpsA, Chain A"/>
    <property type="match status" value="1"/>
</dbReference>
<dbReference type="SUPFAM" id="SSF53448">
    <property type="entry name" value="Nucleotide-diphospho-sugar transferases"/>
    <property type="match status" value="1"/>
</dbReference>
<evidence type="ECO:0000313" key="9">
    <source>
        <dbReference type="EMBL" id="KTW27685.1"/>
    </source>
</evidence>
<dbReference type="InterPro" id="IPR003307">
    <property type="entry name" value="W2_domain"/>
</dbReference>
<dbReference type="InterPro" id="IPR051956">
    <property type="entry name" value="eIF2B_epsilon"/>
</dbReference>
<comment type="caution">
    <text evidence="9">The sequence shown here is derived from an EMBL/GenBank/DDBJ whole genome shotgun (WGS) entry which is preliminary data.</text>
</comment>
<dbReference type="InterPro" id="IPR056764">
    <property type="entry name" value="LbH_EIF2B3/5"/>
</dbReference>
<reference evidence="10" key="1">
    <citation type="journal article" date="2016" name="Nat. Commun.">
        <title>Genome analysis of three Pneumocystis species reveals adaptation mechanisms to life exclusively in mammalian hosts.</title>
        <authorList>
            <person name="Ma L."/>
            <person name="Chen Z."/>
            <person name="Huang D.W."/>
            <person name="Kutty G."/>
            <person name="Ishihara M."/>
            <person name="Wang H."/>
            <person name="Abouelleil A."/>
            <person name="Bishop L."/>
            <person name="Davey E."/>
            <person name="Deng R."/>
            <person name="Deng X."/>
            <person name="Fan L."/>
            <person name="Fantoni G."/>
            <person name="Fitzgerald M."/>
            <person name="Gogineni E."/>
            <person name="Goldberg J.M."/>
            <person name="Handley G."/>
            <person name="Hu X."/>
            <person name="Huber C."/>
            <person name="Jiao X."/>
            <person name="Jones K."/>
            <person name="Levin J.Z."/>
            <person name="Liu Y."/>
            <person name="Macdonald P."/>
            <person name="Melnikov A."/>
            <person name="Raley C."/>
            <person name="Sassi M."/>
            <person name="Sherman B.T."/>
            <person name="Song X."/>
            <person name="Sykes S."/>
            <person name="Tran B."/>
            <person name="Walsh L."/>
            <person name="Xia Y."/>
            <person name="Yang J."/>
            <person name="Young S."/>
            <person name="Zeng Q."/>
            <person name="Zheng X."/>
            <person name="Stephens R."/>
            <person name="Nusbaum C."/>
            <person name="Birren B.W."/>
            <person name="Azadi P."/>
            <person name="Lempicki R.A."/>
            <person name="Cuomo C.A."/>
            <person name="Kovacs J.A."/>
        </authorList>
    </citation>
    <scope>NUCLEOTIDE SEQUENCE [LARGE SCALE GENOMIC DNA]</scope>
    <source>
        <strain evidence="10">B80</strain>
    </source>
</reference>
<dbReference type="CDD" id="cd04197">
    <property type="entry name" value="eIF-2B_epsilon_N"/>
    <property type="match status" value="1"/>
</dbReference>
<dbReference type="Proteomes" id="UP000054454">
    <property type="component" value="Unassembled WGS sequence"/>
</dbReference>
<dbReference type="GeneID" id="28936883"/>
<dbReference type="InterPro" id="IPR029044">
    <property type="entry name" value="Nucleotide-diphossugar_trans"/>
</dbReference>
<comment type="subcellular location">
    <subcellularLocation>
        <location evidence="1">Cytoplasm</location>
        <location evidence="1">Cytosol</location>
    </subcellularLocation>
</comment>
<evidence type="ECO:0000256" key="6">
    <source>
        <dbReference type="ARBA" id="ARBA00044345"/>
    </source>
</evidence>
<protein>
    <recommendedName>
        <fullName evidence="5">Translation initiation factor eIF2B subunit epsilon</fullName>
    </recommendedName>
    <alternativeName>
        <fullName evidence="6">eIF2B GDP-GTP exchange factor subunit epsilon</fullName>
    </alternativeName>
</protein>
<dbReference type="Pfam" id="PF00483">
    <property type="entry name" value="NTP_transferase"/>
    <property type="match status" value="1"/>
</dbReference>
<keyword evidence="3" id="KW-0963">Cytoplasm</keyword>
<dbReference type="VEuPathDB" id="FungiDB:T552_02125"/>
<evidence type="ECO:0000256" key="3">
    <source>
        <dbReference type="ARBA" id="ARBA00022490"/>
    </source>
</evidence>
<evidence type="ECO:0000256" key="2">
    <source>
        <dbReference type="ARBA" id="ARBA00007878"/>
    </source>
</evidence>
<dbReference type="EMBL" id="LFVZ01000009">
    <property type="protein sequence ID" value="KTW27685.1"/>
    <property type="molecule type" value="Genomic_DNA"/>
</dbReference>
<dbReference type="RefSeq" id="XP_018225567.1">
    <property type="nucleotide sequence ID" value="XM_018370680.1"/>
</dbReference>
<dbReference type="AlphaFoldDB" id="A0A0W4ZH48"/>
<dbReference type="GO" id="GO:0005829">
    <property type="term" value="C:cytosol"/>
    <property type="evidence" value="ECO:0007669"/>
    <property type="project" value="UniProtKB-SubCell"/>
</dbReference>